<feature type="compositionally biased region" description="Basic and acidic residues" evidence="1">
    <location>
        <begin position="9"/>
        <end position="21"/>
    </location>
</feature>
<dbReference type="EMBL" id="VOKX01000027">
    <property type="protein sequence ID" value="KAB7845097.1"/>
    <property type="molecule type" value="Genomic_DNA"/>
</dbReference>
<sequence>MGVPPRADGSAHRDGAEDPPKRSAPMTTFRKNRKKTLTAGAAALSGAALLLGAGLAQPASAADLPHAPVAYFASGTDLTGRQAPVDITDPACRNLAEPALSAVNLTDADIQVYFNRDCRTGAPGRPGDLYDALGSLHWGNFPCPALSYRVVRH</sequence>
<dbReference type="AlphaFoldDB" id="A0A5N5W7Y0"/>
<protein>
    <submittedName>
        <fullName evidence="2">Uncharacterized protein</fullName>
    </submittedName>
</protein>
<evidence type="ECO:0000313" key="2">
    <source>
        <dbReference type="EMBL" id="KAB7845097.1"/>
    </source>
</evidence>
<evidence type="ECO:0000313" key="3">
    <source>
        <dbReference type="Proteomes" id="UP000327000"/>
    </source>
</evidence>
<dbReference type="OrthoDB" id="3696701at2"/>
<accession>A0A5N5W7Y0</accession>
<organism evidence="2 3">
    <name type="scientific">Streptomyces mobaraensis</name>
    <name type="common">Streptoverticillium mobaraense</name>
    <dbReference type="NCBI Taxonomy" id="35621"/>
    <lineage>
        <taxon>Bacteria</taxon>
        <taxon>Bacillati</taxon>
        <taxon>Actinomycetota</taxon>
        <taxon>Actinomycetes</taxon>
        <taxon>Kitasatosporales</taxon>
        <taxon>Streptomycetaceae</taxon>
        <taxon>Streptomyces</taxon>
    </lineage>
</organism>
<proteinExistence type="predicted"/>
<gene>
    <name evidence="2" type="ORF">FRZ00_14825</name>
</gene>
<keyword evidence="3" id="KW-1185">Reference proteome</keyword>
<reference evidence="2 3" key="1">
    <citation type="journal article" date="2019" name="Microb. Cell Fact.">
        <title>Exploring novel herbicidin analogues by transcriptional regulator overexpression and MS/MS molecular networking.</title>
        <authorList>
            <person name="Shi Y."/>
            <person name="Gu R."/>
            <person name="Li Y."/>
            <person name="Wang X."/>
            <person name="Ren W."/>
            <person name="Li X."/>
            <person name="Wang L."/>
            <person name="Xie Y."/>
            <person name="Hong B."/>
        </authorList>
    </citation>
    <scope>NUCLEOTIDE SEQUENCE [LARGE SCALE GENOMIC DNA]</scope>
    <source>
        <strain evidence="2 3">US-43</strain>
    </source>
</reference>
<dbReference type="Proteomes" id="UP000327000">
    <property type="component" value="Unassembled WGS sequence"/>
</dbReference>
<evidence type="ECO:0000256" key="1">
    <source>
        <dbReference type="SAM" id="MobiDB-lite"/>
    </source>
</evidence>
<comment type="caution">
    <text evidence="2">The sequence shown here is derived from an EMBL/GenBank/DDBJ whole genome shotgun (WGS) entry which is preliminary data.</text>
</comment>
<name>A0A5N5W7Y0_STRMB</name>
<feature type="region of interest" description="Disordered" evidence="1">
    <location>
        <begin position="1"/>
        <end position="26"/>
    </location>
</feature>